<feature type="region of interest" description="Disordered" evidence="1">
    <location>
        <begin position="638"/>
        <end position="868"/>
    </location>
</feature>
<dbReference type="STRING" id="933852.A0A0C2WZW9"/>
<feature type="compositionally biased region" description="Low complexity" evidence="1">
    <location>
        <begin position="357"/>
        <end position="370"/>
    </location>
</feature>
<evidence type="ECO:0000256" key="1">
    <source>
        <dbReference type="SAM" id="MobiDB-lite"/>
    </source>
</evidence>
<dbReference type="GO" id="GO:0005634">
    <property type="term" value="C:nucleus"/>
    <property type="evidence" value="ECO:0007669"/>
    <property type="project" value="TreeGrafter"/>
</dbReference>
<evidence type="ECO:0000259" key="2">
    <source>
        <dbReference type="PROSITE" id="PS50174"/>
    </source>
</evidence>
<feature type="domain" description="G-patch" evidence="2">
    <location>
        <begin position="155"/>
        <end position="175"/>
    </location>
</feature>
<dbReference type="Pfam" id="PF01585">
    <property type="entry name" value="G-patch"/>
    <property type="match status" value="1"/>
</dbReference>
<feature type="compositionally biased region" description="Basic and acidic residues" evidence="1">
    <location>
        <begin position="750"/>
        <end position="760"/>
    </location>
</feature>
<dbReference type="EMBL" id="KN824347">
    <property type="protein sequence ID" value="KIM22837.1"/>
    <property type="molecule type" value="Genomic_DNA"/>
</dbReference>
<dbReference type="AlphaFoldDB" id="A0A0C2WZW9"/>
<feature type="compositionally biased region" description="Polar residues" evidence="1">
    <location>
        <begin position="699"/>
        <end position="721"/>
    </location>
</feature>
<feature type="region of interest" description="Disordered" evidence="1">
    <location>
        <begin position="592"/>
        <end position="625"/>
    </location>
</feature>
<dbReference type="GO" id="GO:0006397">
    <property type="term" value="P:mRNA processing"/>
    <property type="evidence" value="ECO:0007669"/>
    <property type="project" value="InterPro"/>
</dbReference>
<dbReference type="HOGENOM" id="CLU_008613_3_1_1"/>
<dbReference type="Pfam" id="PF07713">
    <property type="entry name" value="DUF1604"/>
    <property type="match status" value="1"/>
</dbReference>
<accession>A0A0C2WZW9</accession>
<sequence length="868" mass="94455">MAHLRKRLGNAGVDLNSPKVNESFVLIGTPLPPLEKTKDNNEFVPLWKQEVRDEQGRRRLHGAFTGGFSAGYFNTVGSKEGWAPSTFKSSRNDRSKNKAMRPEDFMDEEDMAEMQEGRKLVDQDEAADMPDTRGLLQGENDSISAALANMLPPINESVGAQLLKKMGWRPGQGIGPRLTYEQMKKRSEQDGNPLPPVEDAEAKKHTYAPRDTKPLNVSRKDDFHGLGYQSVTGLRSSGGASAEGPGPRISAGFGLGALNEADDDDVDVYDSGLPSGGRRLAFEAGDEDDDRPRKKASTSSSNPKFQSAGFFKNGVPLLSGFVIVDIPVPEAKKFNAPEVPPNWTPDPNRAWGSTQDASTSNTTAPAATTSHHQWKTGITADERGSILGEEQLPAAKPSVWDYLSAKDRERLQGFKEGQNTPKPGPVQPPPVQVIDVPRTDPAIAKAALMGFQPFKDDPRKQTRYTAYLGSQASSQPMQLQPSPGQSIADFNAELEGFAQAARIFKPMSTAMANRFRSSTGVETTAQPQEGLYQPTEEAYAQHEAKTVGAEKMQLEETPKEHAAKMGMYGTMTREQSDWMPAKLLCKRFRVPPPKISASDAAGDDSNTGQHHSSPYPAPPSSSMDIDVADEGEHIRVVTSENAGTGDGSGKRDMANIGLGEDDTQGRETLTYERPAMDIFKAIFASDEEDSEDEAERNDPLQQSGEHSHSQPGNIASATQPNLADPVVSAHSGPVDLANFRPTFVARSHKPALDKVADKPAKAKKKSKSHGPVSFMEDDDVGLTVVPTAKKRKRDKDQDGKSSKKKRDKEMEEANKKPINMVVDEEDDEMWVEKAEPTIVHQLPPAPAATNETASIPTGKSRPRASDFL</sequence>
<feature type="compositionally biased region" description="Acidic residues" evidence="1">
    <location>
        <begin position="685"/>
        <end position="695"/>
    </location>
</feature>
<feature type="region of interest" description="Disordered" evidence="1">
    <location>
        <begin position="264"/>
        <end position="306"/>
    </location>
</feature>
<dbReference type="InterPro" id="IPR000467">
    <property type="entry name" value="G_patch_dom"/>
</dbReference>
<name>A0A0C2WZW9_SERVB</name>
<feature type="region of interest" description="Disordered" evidence="1">
    <location>
        <begin position="183"/>
        <end position="222"/>
    </location>
</feature>
<feature type="compositionally biased region" description="Basic and acidic residues" evidence="1">
    <location>
        <begin position="200"/>
        <end position="222"/>
    </location>
</feature>
<dbReference type="Pfam" id="PF26093">
    <property type="entry name" value="HTH_TGH"/>
    <property type="match status" value="1"/>
</dbReference>
<feature type="region of interest" description="Disordered" evidence="1">
    <location>
        <begin position="337"/>
        <end position="373"/>
    </location>
</feature>
<dbReference type="PANTHER" id="PTHR13384:SF19">
    <property type="entry name" value="G PATCH DOMAIN-CONTAINING PROTEIN 1"/>
    <property type="match status" value="1"/>
</dbReference>
<organism evidence="3 4">
    <name type="scientific">Serendipita vermifera MAFF 305830</name>
    <dbReference type="NCBI Taxonomy" id="933852"/>
    <lineage>
        <taxon>Eukaryota</taxon>
        <taxon>Fungi</taxon>
        <taxon>Dikarya</taxon>
        <taxon>Basidiomycota</taxon>
        <taxon>Agaricomycotina</taxon>
        <taxon>Agaricomycetes</taxon>
        <taxon>Sebacinales</taxon>
        <taxon>Serendipitaceae</taxon>
        <taxon>Serendipita</taxon>
    </lineage>
</organism>
<feature type="region of interest" description="Disordered" evidence="1">
    <location>
        <begin position="83"/>
        <end position="107"/>
    </location>
</feature>
<dbReference type="PROSITE" id="PS50174">
    <property type="entry name" value="G_PATCH"/>
    <property type="match status" value="1"/>
</dbReference>
<feature type="compositionally biased region" description="Basic and acidic residues" evidence="1">
    <location>
        <begin position="90"/>
        <end position="104"/>
    </location>
</feature>
<reference evidence="3 4" key="1">
    <citation type="submission" date="2014-04" db="EMBL/GenBank/DDBJ databases">
        <authorList>
            <consortium name="DOE Joint Genome Institute"/>
            <person name="Kuo A."/>
            <person name="Zuccaro A."/>
            <person name="Kohler A."/>
            <person name="Nagy L.G."/>
            <person name="Floudas D."/>
            <person name="Copeland A."/>
            <person name="Barry K.W."/>
            <person name="Cichocki N."/>
            <person name="Veneault-Fourrey C."/>
            <person name="LaButti K."/>
            <person name="Lindquist E.A."/>
            <person name="Lipzen A."/>
            <person name="Lundell T."/>
            <person name="Morin E."/>
            <person name="Murat C."/>
            <person name="Sun H."/>
            <person name="Tunlid A."/>
            <person name="Henrissat B."/>
            <person name="Grigoriev I.V."/>
            <person name="Hibbett D.S."/>
            <person name="Martin F."/>
            <person name="Nordberg H.P."/>
            <person name="Cantor M.N."/>
            <person name="Hua S.X."/>
        </authorList>
    </citation>
    <scope>NUCLEOTIDE SEQUENCE [LARGE SCALE GENOMIC DNA]</scope>
    <source>
        <strain evidence="3 4">MAFF 305830</strain>
    </source>
</reference>
<protein>
    <recommendedName>
        <fullName evidence="2">G-patch domain-containing protein</fullName>
    </recommendedName>
</protein>
<dbReference type="Proteomes" id="UP000054097">
    <property type="component" value="Unassembled WGS sequence"/>
</dbReference>
<dbReference type="PANTHER" id="PTHR13384">
    <property type="entry name" value="G PATCH DOMAIN-CONTAINING PROTEIN 1"/>
    <property type="match status" value="1"/>
</dbReference>
<dbReference type="GO" id="GO:0003723">
    <property type="term" value="F:RNA binding"/>
    <property type="evidence" value="ECO:0007669"/>
    <property type="project" value="TreeGrafter"/>
</dbReference>
<dbReference type="OrthoDB" id="20507at2759"/>
<keyword evidence="4" id="KW-1185">Reference proteome</keyword>
<evidence type="ECO:0000313" key="3">
    <source>
        <dbReference type="EMBL" id="KIM22837.1"/>
    </source>
</evidence>
<proteinExistence type="predicted"/>
<gene>
    <name evidence="3" type="ORF">M408DRAFT_28381</name>
</gene>
<reference evidence="4" key="2">
    <citation type="submission" date="2015-01" db="EMBL/GenBank/DDBJ databases">
        <title>Evolutionary Origins and Diversification of the Mycorrhizal Mutualists.</title>
        <authorList>
            <consortium name="DOE Joint Genome Institute"/>
            <consortium name="Mycorrhizal Genomics Consortium"/>
            <person name="Kohler A."/>
            <person name="Kuo A."/>
            <person name="Nagy L.G."/>
            <person name="Floudas D."/>
            <person name="Copeland A."/>
            <person name="Barry K.W."/>
            <person name="Cichocki N."/>
            <person name="Veneault-Fourrey C."/>
            <person name="LaButti K."/>
            <person name="Lindquist E.A."/>
            <person name="Lipzen A."/>
            <person name="Lundell T."/>
            <person name="Morin E."/>
            <person name="Murat C."/>
            <person name="Riley R."/>
            <person name="Ohm R."/>
            <person name="Sun H."/>
            <person name="Tunlid A."/>
            <person name="Henrissat B."/>
            <person name="Grigoriev I.V."/>
            <person name="Hibbett D.S."/>
            <person name="Martin F."/>
        </authorList>
    </citation>
    <scope>NUCLEOTIDE SEQUENCE [LARGE SCALE GENOMIC DNA]</scope>
    <source>
        <strain evidence="4">MAFF 305830</strain>
    </source>
</reference>
<evidence type="ECO:0000313" key="4">
    <source>
        <dbReference type="Proteomes" id="UP000054097"/>
    </source>
</evidence>
<feature type="compositionally biased region" description="Basic and acidic residues" evidence="1">
    <location>
        <begin position="794"/>
        <end position="815"/>
    </location>
</feature>
<dbReference type="InterPro" id="IPR011666">
    <property type="entry name" value="DUF1604"/>
</dbReference>